<organism evidence="1 2">
    <name type="scientific">Verticillium longisporum</name>
    <name type="common">Verticillium dahliae var. longisporum</name>
    <dbReference type="NCBI Taxonomy" id="100787"/>
    <lineage>
        <taxon>Eukaryota</taxon>
        <taxon>Fungi</taxon>
        <taxon>Dikarya</taxon>
        <taxon>Ascomycota</taxon>
        <taxon>Pezizomycotina</taxon>
        <taxon>Sordariomycetes</taxon>
        <taxon>Hypocreomycetidae</taxon>
        <taxon>Glomerellales</taxon>
        <taxon>Plectosphaerellaceae</taxon>
        <taxon>Verticillium</taxon>
    </lineage>
</organism>
<dbReference type="Proteomes" id="UP000045706">
    <property type="component" value="Unassembled WGS sequence"/>
</dbReference>
<evidence type="ECO:0000313" key="1">
    <source>
        <dbReference type="EMBL" id="CRK44251.1"/>
    </source>
</evidence>
<name>A0A0G4NC79_VERLO</name>
<evidence type="ECO:0000313" key="2">
    <source>
        <dbReference type="Proteomes" id="UP000045706"/>
    </source>
</evidence>
<dbReference type="EMBL" id="CVQI01033939">
    <property type="protein sequence ID" value="CRK44251.1"/>
    <property type="molecule type" value="Genomic_DNA"/>
</dbReference>
<proteinExistence type="predicted"/>
<protein>
    <submittedName>
        <fullName evidence="1">Uncharacterized protein</fullName>
    </submittedName>
</protein>
<accession>A0A0G4NC79</accession>
<dbReference type="AlphaFoldDB" id="A0A0G4NC79"/>
<reference evidence="2" key="1">
    <citation type="submission" date="2015-05" db="EMBL/GenBank/DDBJ databases">
        <authorList>
            <person name="Fogelqvist Johan"/>
        </authorList>
    </citation>
    <scope>NUCLEOTIDE SEQUENCE [LARGE SCALE GENOMIC DNA]</scope>
</reference>
<gene>
    <name evidence="1" type="ORF">BN1723_000937</name>
</gene>
<sequence>MKIPTLKTRRTVQLPQPLDKRPRIAVMDEDAPAPRRDLAPVRRRISHEPAQPGGVLFRILRVEQLALLRPTRPEPRPHVALRRRRLRRRQVRDAPVDAVEVEVVEPLDDVAERVVPRRVARRERAHARRDADEVEHAGRQLRRVPVVGRVFLLDVRLADRARRREHGTLLLVGRVVPLLFGPASLFGGREVGGLLRGRGRGPWLD</sequence>